<dbReference type="InParanoid" id="K0YK79"/>
<reference evidence="6 7" key="1">
    <citation type="submission" date="2012-08" db="EMBL/GenBank/DDBJ databases">
        <title>The Genome Sequence of Slackia piriformis YIT 12062.</title>
        <authorList>
            <consortium name="The Broad Institute Genome Sequencing Platform"/>
            <person name="Earl A."/>
            <person name="Ward D."/>
            <person name="Feldgarden M."/>
            <person name="Gevers D."/>
            <person name="Morotomi M."/>
            <person name="Walker B."/>
            <person name="Young S.K."/>
            <person name="Zeng Q."/>
            <person name="Gargeya S."/>
            <person name="Fitzgerald M."/>
            <person name="Haas B."/>
            <person name="Abouelleil A."/>
            <person name="Alvarado L."/>
            <person name="Arachchi H.M."/>
            <person name="Berlin A.M."/>
            <person name="Chapman S.B."/>
            <person name="Goldberg J."/>
            <person name="Griggs A."/>
            <person name="Gujja S."/>
            <person name="Hansen M."/>
            <person name="Howarth C."/>
            <person name="Imamovic A."/>
            <person name="Larimer J."/>
            <person name="McCowen C."/>
            <person name="Montmayeur A."/>
            <person name="Murphy C."/>
            <person name="Neiman D."/>
            <person name="Pearson M."/>
            <person name="Priest M."/>
            <person name="Roberts A."/>
            <person name="Saif S."/>
            <person name="Shea T."/>
            <person name="Sisk P."/>
            <person name="Sykes S."/>
            <person name="Wortman J."/>
            <person name="Nusbaum C."/>
            <person name="Birren B."/>
        </authorList>
    </citation>
    <scope>NUCLEOTIDE SEQUENCE [LARGE SCALE GENOMIC DNA]</scope>
    <source>
        <strain evidence="6 7">YIT 12062</strain>
    </source>
</reference>
<dbReference type="PANTHER" id="PTHR33392">
    <property type="entry name" value="POLYISOPRENYL-TEICHOIC ACID--PEPTIDOGLYCAN TEICHOIC ACID TRANSFERASE TAGU"/>
    <property type="match status" value="1"/>
</dbReference>
<dbReference type="Gene3D" id="3.40.630.190">
    <property type="entry name" value="LCP protein"/>
    <property type="match status" value="1"/>
</dbReference>
<keyword evidence="3" id="KW-0812">Transmembrane</keyword>
<dbReference type="RefSeq" id="WP_009139337.1">
    <property type="nucleotide sequence ID" value="NZ_JH815198.1"/>
</dbReference>
<dbReference type="EMBL" id="ADMD01000007">
    <property type="protein sequence ID" value="EJZ83618.1"/>
    <property type="molecule type" value="Genomic_DNA"/>
</dbReference>
<accession>K0YK79</accession>
<evidence type="ECO:0000259" key="4">
    <source>
        <dbReference type="Pfam" id="PF03816"/>
    </source>
</evidence>
<organism evidence="6 7">
    <name type="scientific">Slackia piriformis YIT 12062</name>
    <dbReference type="NCBI Taxonomy" id="742818"/>
    <lineage>
        <taxon>Bacteria</taxon>
        <taxon>Bacillati</taxon>
        <taxon>Actinomycetota</taxon>
        <taxon>Coriobacteriia</taxon>
        <taxon>Eggerthellales</taxon>
        <taxon>Eggerthellaceae</taxon>
        <taxon>Slackia</taxon>
    </lineage>
</organism>
<dbReference type="Pfam" id="PF03816">
    <property type="entry name" value="LytR_cpsA_psr"/>
    <property type="match status" value="1"/>
</dbReference>
<evidence type="ECO:0000313" key="6">
    <source>
        <dbReference type="EMBL" id="EJZ83618.1"/>
    </source>
</evidence>
<dbReference type="InterPro" id="IPR050922">
    <property type="entry name" value="LytR/CpsA/Psr_CW_biosynth"/>
</dbReference>
<keyword evidence="7" id="KW-1185">Reference proteome</keyword>
<feature type="region of interest" description="Disordered" evidence="2">
    <location>
        <begin position="495"/>
        <end position="526"/>
    </location>
</feature>
<dbReference type="HOGENOM" id="CLU_016455_3_0_11"/>
<feature type="compositionally biased region" description="Polar residues" evidence="2">
    <location>
        <begin position="497"/>
        <end position="526"/>
    </location>
</feature>
<evidence type="ECO:0000313" key="7">
    <source>
        <dbReference type="Proteomes" id="UP000006069"/>
    </source>
</evidence>
<name>K0YK79_9ACTN</name>
<feature type="transmembrane region" description="Helical" evidence="3">
    <location>
        <begin position="93"/>
        <end position="116"/>
    </location>
</feature>
<evidence type="ECO:0000259" key="5">
    <source>
        <dbReference type="Pfam" id="PF13399"/>
    </source>
</evidence>
<dbReference type="OrthoDB" id="3170257at2"/>
<proteinExistence type="inferred from homology"/>
<comment type="caution">
    <text evidence="6">The sequence shown here is derived from an EMBL/GenBank/DDBJ whole genome shotgun (WGS) entry which is preliminary data.</text>
</comment>
<evidence type="ECO:0008006" key="8">
    <source>
        <dbReference type="Google" id="ProtNLM"/>
    </source>
</evidence>
<feature type="domain" description="Cell envelope-related transcriptional attenuator" evidence="4">
    <location>
        <begin position="161"/>
        <end position="302"/>
    </location>
</feature>
<dbReference type="Gene3D" id="3.30.70.2390">
    <property type="match status" value="1"/>
</dbReference>
<protein>
    <recommendedName>
        <fullName evidence="8">Cell envelope-related transcriptional attenuator domain-containing protein</fullName>
    </recommendedName>
</protein>
<dbReference type="InterPro" id="IPR004474">
    <property type="entry name" value="LytR_CpsA_psr"/>
</dbReference>
<evidence type="ECO:0000256" key="3">
    <source>
        <dbReference type="SAM" id="Phobius"/>
    </source>
</evidence>
<dbReference type="Pfam" id="PF13399">
    <property type="entry name" value="LytR_C"/>
    <property type="match status" value="1"/>
</dbReference>
<feature type="compositionally biased region" description="Polar residues" evidence="2">
    <location>
        <begin position="1"/>
        <end position="12"/>
    </location>
</feature>
<keyword evidence="3" id="KW-0472">Membrane</keyword>
<dbReference type="NCBIfam" id="TIGR00350">
    <property type="entry name" value="lytR_cpsA_psr"/>
    <property type="match status" value="1"/>
</dbReference>
<keyword evidence="3" id="KW-1133">Transmembrane helix</keyword>
<dbReference type="eggNOG" id="COG1316">
    <property type="taxonomic scope" value="Bacteria"/>
</dbReference>
<evidence type="ECO:0000256" key="2">
    <source>
        <dbReference type="SAM" id="MobiDB-lite"/>
    </source>
</evidence>
<feature type="region of interest" description="Disordered" evidence="2">
    <location>
        <begin position="1"/>
        <end position="56"/>
    </location>
</feature>
<dbReference type="InterPro" id="IPR027381">
    <property type="entry name" value="LytR/CpsA/Psr_C"/>
</dbReference>
<feature type="domain" description="LytR/CpsA/Psr regulator C-terminal" evidence="5">
    <location>
        <begin position="401"/>
        <end position="488"/>
    </location>
</feature>
<dbReference type="FunCoup" id="K0YK79">
    <property type="interactions" value="1"/>
</dbReference>
<dbReference type="AlphaFoldDB" id="K0YK79"/>
<dbReference type="PANTHER" id="PTHR33392:SF6">
    <property type="entry name" value="POLYISOPRENYL-TEICHOIC ACID--PEPTIDOGLYCAN TEICHOIC ACID TRANSFERASE TAGU"/>
    <property type="match status" value="1"/>
</dbReference>
<evidence type="ECO:0000256" key="1">
    <source>
        <dbReference type="ARBA" id="ARBA00006068"/>
    </source>
</evidence>
<gene>
    <name evidence="6" type="ORF">HMPREF9451_01138</name>
</gene>
<dbReference type="Proteomes" id="UP000006069">
    <property type="component" value="Unassembled WGS sequence"/>
</dbReference>
<comment type="similarity">
    <text evidence="1">Belongs to the LytR/CpsA/Psr (LCP) family.</text>
</comment>
<sequence>MVTRRPSSAQYKKTSRQMRRATLGTHVARVPSPFPSARKDFSNPRRTRKAERGEIHQVLPNTSTRETRRDYANRMSQQAFIERAIASGRRRKIALFTVLAIAALAIAGIAAGFVFVSGINARMQISDAALTSALADAPEEGAIYTLLSASFDDGDSGSGPDVALLVRTNPDQASASIAVIPGNVRTKLSDGETHRLGDAQSVGGDAEVVTAVEELSGVQVSHYVKTDASSFVSLVNALGGIQVDVPETANDPDAGSSAIASGPQLLNGEQALYFCRANDFASLAEQQRGANDALVAQALFERFVGMGKMTFYMNMDECAGLVRSDLDLKGAFALLSSLRDIAPGSIMVGAMPTYTSEINGVSYQVPIADEWSAMMERMQQGQALQQDKQDLLSSVDPASFSITVNNGGGVEGAALDASELLKNAGFNVTEVGNAAQAVYDSTLVVYQKEDDEAKAEALVATLGTGRAVYDAINYSFETDILVVVGKDWQNILDARGSTASTGDSSNSTDQSYDTGTSQTNLSSDAS</sequence>
<dbReference type="PATRIC" id="fig|742818.3.peg.1195"/>